<evidence type="ECO:0000256" key="10">
    <source>
        <dbReference type="ARBA" id="ARBA00022771"/>
    </source>
</evidence>
<dbReference type="HOGENOM" id="CLU_018206_1_0_1"/>
<dbReference type="GO" id="GO:0008270">
    <property type="term" value="F:zinc ion binding"/>
    <property type="evidence" value="ECO:0007669"/>
    <property type="project" value="UniProtKB-KW"/>
</dbReference>
<dbReference type="GO" id="GO:0061630">
    <property type="term" value="F:ubiquitin protein ligase activity"/>
    <property type="evidence" value="ECO:0007669"/>
    <property type="project" value="UniProtKB-EC"/>
</dbReference>
<dbReference type="InterPro" id="IPR018957">
    <property type="entry name" value="Znf_C3HC4_RING-type"/>
</dbReference>
<evidence type="ECO:0000256" key="1">
    <source>
        <dbReference type="ARBA" id="ARBA00000900"/>
    </source>
</evidence>
<feature type="region of interest" description="Disordered" evidence="17">
    <location>
        <begin position="670"/>
        <end position="709"/>
    </location>
</feature>
<keyword evidence="20" id="KW-1185">Reference proteome</keyword>
<dbReference type="PROSITE" id="PS50089">
    <property type="entry name" value="ZF_RING_2"/>
    <property type="match status" value="1"/>
</dbReference>
<dbReference type="GO" id="GO:0045944">
    <property type="term" value="P:positive regulation of transcription by RNA polymerase II"/>
    <property type="evidence" value="ECO:0007669"/>
    <property type="project" value="TreeGrafter"/>
</dbReference>
<evidence type="ECO:0000256" key="5">
    <source>
        <dbReference type="ARBA" id="ARBA00008117"/>
    </source>
</evidence>
<feature type="region of interest" description="Disordered" evidence="17">
    <location>
        <begin position="1"/>
        <end position="99"/>
    </location>
</feature>
<evidence type="ECO:0000256" key="13">
    <source>
        <dbReference type="ARBA" id="ARBA00023242"/>
    </source>
</evidence>
<dbReference type="InterPro" id="IPR039739">
    <property type="entry name" value="MAG2/RNF10"/>
</dbReference>
<evidence type="ECO:0000256" key="3">
    <source>
        <dbReference type="ARBA" id="ARBA00004496"/>
    </source>
</evidence>
<dbReference type="CDD" id="cd16536">
    <property type="entry name" value="RING-HC_RNF10"/>
    <property type="match status" value="1"/>
</dbReference>
<evidence type="ECO:0000256" key="8">
    <source>
        <dbReference type="ARBA" id="ARBA00022679"/>
    </source>
</evidence>
<dbReference type="GO" id="GO:0000976">
    <property type="term" value="F:transcription cis-regulatory region binding"/>
    <property type="evidence" value="ECO:0007669"/>
    <property type="project" value="TreeGrafter"/>
</dbReference>
<feature type="compositionally biased region" description="Low complexity" evidence="17">
    <location>
        <begin position="1"/>
        <end position="25"/>
    </location>
</feature>
<dbReference type="SUPFAM" id="SSF57850">
    <property type="entry name" value="RING/U-box"/>
    <property type="match status" value="1"/>
</dbReference>
<comment type="similarity">
    <text evidence="5">Belongs to the RNF10 family.</text>
</comment>
<sequence length="709" mass="79312">MDSNNSSSSKKQPQSSHHGKSSSGESQRKSSELYTNSNKQRHNRRRNQIPTPRNDQQQQPQQPAKLRPNVDKRPKARGCGGAYDFPAPRGQDGTPGSSRLAYSATGYSRSGDFDHELNSVYAQGSKKQNLNHLLNFHCVPRELERGHHHQAQQHHGLGGRKQRYNKEQFLQANFQFVIRSGAKAQVYGSPDALIDWSYIEQINIQTTEELQCPICLYPPVAAKLTRCGHAYCWPCLLHYLSLSDKTWRKCPICYDAIHAGDLKSCTIEQLRDLQVGERITFQLMRRSKGSMYIEKHVAGLGETIERFPFVSAGEEAKRYSKFLIAKRLDVAAIIERERSELLAESDISCPEDVFIQQALVMLQERGEKLGLEKPDPKEEEGEAAPVLCLETETKIDIEKLDDASISSGEASSSLSCSSSNHNKYYYFYQSNDGQNIYLHPLNVKMLQACYGTLDLGPLLIEAQIVQMEQHSMDEEHRRKFTCLGHLPLTCQFSVVEVELQPPIVSGGILKLFKEDILHRKKERQRRDREERKREQHINEINDRQMGKLIASAANLDLSSSHEFPTCGFEEALPTPSGSVPMTISNQERSSRYSSVTLGSPQQELWPTIGSNSPGGGASALDIQVGAWGRSAPPPPRAVMVPRAIDEDFEQRSVGHWGLGELLVGALDQKKQKVGAAKTNGATPAESKKQKKAKGKKMVPLFATGMNRAP</sequence>
<gene>
    <name evidence="19" type="primary">Dyak\GE20950</name>
    <name evidence="19" type="synonym">dyak_GLEANR_4753</name>
    <name evidence="19" type="synonym">GE20950</name>
    <name evidence="19" type="ORF">Dyak_GE20950</name>
</gene>
<evidence type="ECO:0000256" key="11">
    <source>
        <dbReference type="ARBA" id="ARBA00022786"/>
    </source>
</evidence>
<reference evidence="19 20" key="2">
    <citation type="journal article" date="2007" name="PLoS Biol.">
        <title>Principles of genome evolution in the Drosophila melanogaster species group.</title>
        <authorList>
            <person name="Ranz J.M."/>
            <person name="Maurin D."/>
            <person name="Chan Y.S."/>
            <person name="von Grotthuss M."/>
            <person name="Hillier L.W."/>
            <person name="Roote J."/>
            <person name="Ashburner M."/>
            <person name="Bergman C.M."/>
        </authorList>
    </citation>
    <scope>NUCLEOTIDE SEQUENCE [LARGE SCALE GENOMIC DNA]</scope>
    <source>
        <strain evidence="20">Tai18E2 / Tucson 14021-0261.01</strain>
    </source>
</reference>
<dbReference type="PANTHER" id="PTHR12983:SF9">
    <property type="entry name" value="E3 UBIQUITIN-PROTEIN LIGASE RNF10"/>
    <property type="match status" value="1"/>
</dbReference>
<dbReference type="KEGG" id="dya:Dyak_GE20950"/>
<dbReference type="PhylomeDB" id="B4PDA4"/>
<dbReference type="FunFam" id="3.30.40.10:FF:000112">
    <property type="entry name" value="RING finger protein 10"/>
    <property type="match status" value="1"/>
</dbReference>
<dbReference type="EC" id="2.3.2.27" evidence="6"/>
<evidence type="ECO:0000256" key="14">
    <source>
        <dbReference type="ARBA" id="ARBA00035131"/>
    </source>
</evidence>
<evidence type="ECO:0000256" key="2">
    <source>
        <dbReference type="ARBA" id="ARBA00004123"/>
    </source>
</evidence>
<reference evidence="19 20" key="1">
    <citation type="journal article" date="2007" name="Nature">
        <title>Evolution of genes and genomes on the Drosophila phylogeny.</title>
        <authorList>
            <consortium name="Drosophila 12 Genomes Consortium"/>
            <person name="Clark A.G."/>
            <person name="Eisen M.B."/>
            <person name="Smith D.R."/>
            <person name="Bergman C.M."/>
            <person name="Oliver B."/>
            <person name="Markow T.A."/>
            <person name="Kaufman T.C."/>
            <person name="Kellis M."/>
            <person name="Gelbart W."/>
            <person name="Iyer V.N."/>
            <person name="Pollard D.A."/>
            <person name="Sackton T.B."/>
            <person name="Larracuente A.M."/>
            <person name="Singh N.D."/>
            <person name="Abad J.P."/>
            <person name="Abt D.N."/>
            <person name="Adryan B."/>
            <person name="Aguade M."/>
            <person name="Akashi H."/>
            <person name="Anderson W.W."/>
            <person name="Aquadro C.F."/>
            <person name="Ardell D.H."/>
            <person name="Arguello R."/>
            <person name="Artieri C.G."/>
            <person name="Barbash D.A."/>
            <person name="Barker D."/>
            <person name="Barsanti P."/>
            <person name="Batterham P."/>
            <person name="Batzoglou S."/>
            <person name="Begun D."/>
            <person name="Bhutkar A."/>
            <person name="Blanco E."/>
            <person name="Bosak S.A."/>
            <person name="Bradley R.K."/>
            <person name="Brand A.D."/>
            <person name="Brent M.R."/>
            <person name="Brooks A.N."/>
            <person name="Brown R.H."/>
            <person name="Butlin R.K."/>
            <person name="Caggese C."/>
            <person name="Calvi B.R."/>
            <person name="Bernardo de Carvalho A."/>
            <person name="Caspi A."/>
            <person name="Castrezana S."/>
            <person name="Celniker S.E."/>
            <person name="Chang J.L."/>
            <person name="Chapple C."/>
            <person name="Chatterji S."/>
            <person name="Chinwalla A."/>
            <person name="Civetta A."/>
            <person name="Clifton S.W."/>
            <person name="Comeron J.M."/>
            <person name="Costello J.C."/>
            <person name="Coyne J.A."/>
            <person name="Daub J."/>
            <person name="David R.G."/>
            <person name="Delcher A.L."/>
            <person name="Delehaunty K."/>
            <person name="Do C.B."/>
            <person name="Ebling H."/>
            <person name="Edwards K."/>
            <person name="Eickbush T."/>
            <person name="Evans J.D."/>
            <person name="Filipski A."/>
            <person name="Findeiss S."/>
            <person name="Freyhult E."/>
            <person name="Fulton L."/>
            <person name="Fulton R."/>
            <person name="Garcia A.C."/>
            <person name="Gardiner A."/>
            <person name="Garfield D.A."/>
            <person name="Garvin B.E."/>
            <person name="Gibson G."/>
            <person name="Gilbert D."/>
            <person name="Gnerre S."/>
            <person name="Godfrey J."/>
            <person name="Good R."/>
            <person name="Gotea V."/>
            <person name="Gravely B."/>
            <person name="Greenberg A.J."/>
            <person name="Griffiths-Jones S."/>
            <person name="Gross S."/>
            <person name="Guigo R."/>
            <person name="Gustafson E.A."/>
            <person name="Haerty W."/>
            <person name="Hahn M.W."/>
            <person name="Halligan D.L."/>
            <person name="Halpern A.L."/>
            <person name="Halter G.M."/>
            <person name="Han M.V."/>
            <person name="Heger A."/>
            <person name="Hillier L."/>
            <person name="Hinrichs A.S."/>
            <person name="Holmes I."/>
            <person name="Hoskins R.A."/>
            <person name="Hubisz M.J."/>
            <person name="Hultmark D."/>
            <person name="Huntley M.A."/>
            <person name="Jaffe D.B."/>
            <person name="Jagadeeshan S."/>
            <person name="Jeck W.R."/>
            <person name="Johnson J."/>
            <person name="Jones C.D."/>
            <person name="Jordan W.C."/>
            <person name="Karpen G.H."/>
            <person name="Kataoka E."/>
            <person name="Keightley P.D."/>
            <person name="Kheradpour P."/>
            <person name="Kirkness E.F."/>
            <person name="Koerich L.B."/>
            <person name="Kristiansen K."/>
            <person name="Kudrna D."/>
            <person name="Kulathinal R.J."/>
            <person name="Kumar S."/>
            <person name="Kwok R."/>
            <person name="Lander E."/>
            <person name="Langley C.H."/>
            <person name="Lapoint R."/>
            <person name="Lazzaro B.P."/>
            <person name="Lee S.J."/>
            <person name="Levesque L."/>
            <person name="Li R."/>
            <person name="Lin C.F."/>
            <person name="Lin M.F."/>
            <person name="Lindblad-Toh K."/>
            <person name="Llopart A."/>
            <person name="Long M."/>
            <person name="Low L."/>
            <person name="Lozovsky E."/>
            <person name="Lu J."/>
            <person name="Luo M."/>
            <person name="Machado C.A."/>
            <person name="Makalowski W."/>
            <person name="Marzo M."/>
            <person name="Matsuda M."/>
            <person name="Matzkin L."/>
            <person name="McAllister B."/>
            <person name="McBride C.S."/>
            <person name="McKernan B."/>
            <person name="McKernan K."/>
            <person name="Mendez-Lago M."/>
            <person name="Minx P."/>
            <person name="Mollenhauer M.U."/>
            <person name="Montooth K."/>
            <person name="Mount S.M."/>
            <person name="Mu X."/>
            <person name="Myers E."/>
            <person name="Negre B."/>
            <person name="Newfeld S."/>
            <person name="Nielsen R."/>
            <person name="Noor M.A."/>
            <person name="O'Grady P."/>
            <person name="Pachter L."/>
            <person name="Papaceit M."/>
            <person name="Parisi M.J."/>
            <person name="Parisi M."/>
            <person name="Parts L."/>
            <person name="Pedersen J.S."/>
            <person name="Pesole G."/>
            <person name="Phillippy A.M."/>
            <person name="Ponting C.P."/>
            <person name="Pop M."/>
            <person name="Porcelli D."/>
            <person name="Powell J.R."/>
            <person name="Prohaska S."/>
            <person name="Pruitt K."/>
            <person name="Puig M."/>
            <person name="Quesneville H."/>
            <person name="Ram K.R."/>
            <person name="Rand D."/>
            <person name="Rasmussen M.D."/>
            <person name="Reed L.K."/>
            <person name="Reenan R."/>
            <person name="Reily A."/>
            <person name="Remington K.A."/>
            <person name="Rieger T.T."/>
            <person name="Ritchie M.G."/>
            <person name="Robin C."/>
            <person name="Rogers Y.H."/>
            <person name="Rohde C."/>
            <person name="Rozas J."/>
            <person name="Rubenfield M.J."/>
            <person name="Ruiz A."/>
            <person name="Russo S."/>
            <person name="Salzberg S.L."/>
            <person name="Sanchez-Gracia A."/>
            <person name="Saranga D.J."/>
            <person name="Sato H."/>
            <person name="Schaeffer S.W."/>
            <person name="Schatz M.C."/>
            <person name="Schlenke T."/>
            <person name="Schwartz R."/>
            <person name="Segarra C."/>
            <person name="Singh R.S."/>
            <person name="Sirot L."/>
            <person name="Sirota M."/>
            <person name="Sisneros N.B."/>
            <person name="Smith C.D."/>
            <person name="Smith T.F."/>
            <person name="Spieth J."/>
            <person name="Stage D.E."/>
            <person name="Stark A."/>
            <person name="Stephan W."/>
            <person name="Strausberg R.L."/>
            <person name="Strempel S."/>
            <person name="Sturgill D."/>
            <person name="Sutton G."/>
            <person name="Sutton G.G."/>
            <person name="Tao W."/>
            <person name="Teichmann S."/>
            <person name="Tobari Y.N."/>
            <person name="Tomimura Y."/>
            <person name="Tsolas J.M."/>
            <person name="Valente V.L."/>
            <person name="Venter E."/>
            <person name="Venter J.C."/>
            <person name="Vicario S."/>
            <person name="Vieira F.G."/>
            <person name="Vilella A.J."/>
            <person name="Villasante A."/>
            <person name="Walenz B."/>
            <person name="Wang J."/>
            <person name="Wasserman M."/>
            <person name="Watts T."/>
            <person name="Wilson D."/>
            <person name="Wilson R.K."/>
            <person name="Wing R.A."/>
            <person name="Wolfner M.F."/>
            <person name="Wong A."/>
            <person name="Wong G.K."/>
            <person name="Wu C.I."/>
            <person name="Wu G."/>
            <person name="Yamamoto D."/>
            <person name="Yang H.P."/>
            <person name="Yang S.P."/>
            <person name="Yorke J.A."/>
            <person name="Yoshida K."/>
            <person name="Zdobnov E."/>
            <person name="Zhang P."/>
            <person name="Zhang Y."/>
            <person name="Zimin A.V."/>
            <person name="Baldwin J."/>
            <person name="Abdouelleil A."/>
            <person name="Abdulkadir J."/>
            <person name="Abebe A."/>
            <person name="Abera B."/>
            <person name="Abreu J."/>
            <person name="Acer S.C."/>
            <person name="Aftuck L."/>
            <person name="Alexander A."/>
            <person name="An P."/>
            <person name="Anderson E."/>
            <person name="Anderson S."/>
            <person name="Arachi H."/>
            <person name="Azer M."/>
            <person name="Bachantsang P."/>
            <person name="Barry A."/>
            <person name="Bayul T."/>
            <person name="Berlin A."/>
            <person name="Bessette D."/>
            <person name="Bloom T."/>
            <person name="Blye J."/>
            <person name="Boguslavskiy L."/>
            <person name="Bonnet C."/>
            <person name="Boukhgalter B."/>
            <person name="Bourzgui I."/>
            <person name="Brown A."/>
            <person name="Cahill P."/>
            <person name="Channer S."/>
            <person name="Cheshatsang Y."/>
            <person name="Chuda L."/>
            <person name="Citroen M."/>
            <person name="Collymore A."/>
            <person name="Cooke P."/>
            <person name="Costello M."/>
            <person name="D'Aco K."/>
            <person name="Daza R."/>
            <person name="De Haan G."/>
            <person name="DeGray S."/>
            <person name="DeMaso C."/>
            <person name="Dhargay N."/>
            <person name="Dooley K."/>
            <person name="Dooley E."/>
            <person name="Doricent M."/>
            <person name="Dorje P."/>
            <person name="Dorjee K."/>
            <person name="Dupes A."/>
            <person name="Elong R."/>
            <person name="Falk J."/>
            <person name="Farina A."/>
            <person name="Faro S."/>
            <person name="Ferguson D."/>
            <person name="Fisher S."/>
            <person name="Foley C.D."/>
            <person name="Franke A."/>
            <person name="Friedrich D."/>
            <person name="Gadbois L."/>
            <person name="Gearin G."/>
            <person name="Gearin C.R."/>
            <person name="Giannoukos G."/>
            <person name="Goode T."/>
            <person name="Graham J."/>
            <person name="Grandbois E."/>
            <person name="Grewal S."/>
            <person name="Gyaltsen K."/>
            <person name="Hafez N."/>
            <person name="Hagos B."/>
            <person name="Hall J."/>
            <person name="Henson C."/>
            <person name="Hollinger A."/>
            <person name="Honan T."/>
            <person name="Huard M.D."/>
            <person name="Hughes L."/>
            <person name="Hurhula B."/>
            <person name="Husby M.E."/>
            <person name="Kamat A."/>
            <person name="Kanga B."/>
            <person name="Kashin S."/>
            <person name="Khazanovich D."/>
            <person name="Kisner P."/>
            <person name="Lance K."/>
            <person name="Lara M."/>
            <person name="Lee W."/>
            <person name="Lennon N."/>
            <person name="Letendre F."/>
            <person name="LeVine R."/>
            <person name="Lipovsky A."/>
            <person name="Liu X."/>
            <person name="Liu J."/>
            <person name="Liu S."/>
            <person name="Lokyitsang T."/>
            <person name="Lokyitsang Y."/>
            <person name="Lubonja R."/>
            <person name="Lui A."/>
            <person name="MacDonald P."/>
            <person name="Magnisalis V."/>
            <person name="Maru K."/>
            <person name="Matthews C."/>
            <person name="McCusker W."/>
            <person name="McDonough S."/>
            <person name="Mehta T."/>
            <person name="Meldrim J."/>
            <person name="Meneus L."/>
            <person name="Mihai O."/>
            <person name="Mihalev A."/>
            <person name="Mihova T."/>
            <person name="Mittelman R."/>
            <person name="Mlenga V."/>
            <person name="Montmayeur A."/>
            <person name="Mulrain L."/>
            <person name="Navidi A."/>
            <person name="Naylor J."/>
            <person name="Negash T."/>
            <person name="Nguyen T."/>
            <person name="Nguyen N."/>
            <person name="Nicol R."/>
            <person name="Norbu C."/>
            <person name="Norbu N."/>
            <person name="Novod N."/>
            <person name="O'Neill B."/>
            <person name="Osman S."/>
            <person name="Markiewicz E."/>
            <person name="Oyono O.L."/>
            <person name="Patti C."/>
            <person name="Phunkhang P."/>
            <person name="Pierre F."/>
            <person name="Priest M."/>
            <person name="Raghuraman S."/>
            <person name="Rege F."/>
            <person name="Reyes R."/>
            <person name="Rise C."/>
            <person name="Rogov P."/>
            <person name="Ross K."/>
            <person name="Ryan E."/>
            <person name="Settipalli S."/>
            <person name="Shea T."/>
            <person name="Sherpa N."/>
            <person name="Shi L."/>
            <person name="Shih D."/>
            <person name="Sparrow T."/>
            <person name="Spaulding J."/>
            <person name="Stalker J."/>
            <person name="Stange-Thomann N."/>
            <person name="Stavropoulos S."/>
            <person name="Stone C."/>
            <person name="Strader C."/>
            <person name="Tesfaye S."/>
            <person name="Thomson T."/>
            <person name="Thoulutsang Y."/>
            <person name="Thoulutsang D."/>
            <person name="Topham K."/>
            <person name="Topping I."/>
            <person name="Tsamla T."/>
            <person name="Vassiliev H."/>
            <person name="Vo A."/>
            <person name="Wangchuk T."/>
            <person name="Wangdi T."/>
            <person name="Weiand M."/>
            <person name="Wilkinson J."/>
            <person name="Wilson A."/>
            <person name="Yadav S."/>
            <person name="Young G."/>
            <person name="Yu Q."/>
            <person name="Zembek L."/>
            <person name="Zhong D."/>
            <person name="Zimmer A."/>
            <person name="Zwirko Z."/>
            <person name="Jaffe D.B."/>
            <person name="Alvarez P."/>
            <person name="Brockman W."/>
            <person name="Butler J."/>
            <person name="Chin C."/>
            <person name="Gnerre S."/>
            <person name="Grabherr M."/>
            <person name="Kleber M."/>
            <person name="Mauceli E."/>
            <person name="MacCallum I."/>
        </authorList>
    </citation>
    <scope>NUCLEOTIDE SEQUENCE [LARGE SCALE GENOMIC DNA]</scope>
    <source>
        <strain evidence="20">Tai18E2 / Tucson 14021-0261.01</strain>
    </source>
</reference>
<dbReference type="Gene3D" id="3.30.40.10">
    <property type="entry name" value="Zinc/RING finger domain, C3HC4 (zinc finger)"/>
    <property type="match status" value="1"/>
</dbReference>
<proteinExistence type="inferred from homology"/>
<keyword evidence="8" id="KW-0808">Transferase</keyword>
<accession>B4PDA4</accession>
<keyword evidence="9" id="KW-0479">Metal-binding</keyword>
<dbReference type="GO" id="GO:0005634">
    <property type="term" value="C:nucleus"/>
    <property type="evidence" value="ECO:0007669"/>
    <property type="project" value="UniProtKB-SubCell"/>
</dbReference>
<evidence type="ECO:0000313" key="20">
    <source>
        <dbReference type="Proteomes" id="UP000002282"/>
    </source>
</evidence>
<dbReference type="Pfam" id="PF00097">
    <property type="entry name" value="zf-C3HC4"/>
    <property type="match status" value="1"/>
</dbReference>
<evidence type="ECO:0000256" key="4">
    <source>
        <dbReference type="ARBA" id="ARBA00004906"/>
    </source>
</evidence>
<dbReference type="PROSITE" id="PS00518">
    <property type="entry name" value="ZF_RING_1"/>
    <property type="match status" value="1"/>
</dbReference>
<dbReference type="eggNOG" id="KOG2164">
    <property type="taxonomic scope" value="Eukaryota"/>
</dbReference>
<dbReference type="InterPro" id="IPR001841">
    <property type="entry name" value="Znf_RING"/>
</dbReference>
<dbReference type="AlphaFoldDB" id="B4PDA4"/>
<keyword evidence="10 16" id="KW-0863">Zinc-finger</keyword>
<evidence type="ECO:0000259" key="18">
    <source>
        <dbReference type="PROSITE" id="PS50089"/>
    </source>
</evidence>
<evidence type="ECO:0000256" key="16">
    <source>
        <dbReference type="PROSITE-ProRule" id="PRU00175"/>
    </source>
</evidence>
<name>B4PDA4_DROYA</name>
<evidence type="ECO:0000256" key="7">
    <source>
        <dbReference type="ARBA" id="ARBA00022490"/>
    </source>
</evidence>
<feature type="domain" description="RING-type" evidence="18">
    <location>
        <begin position="212"/>
        <end position="253"/>
    </location>
</feature>
<dbReference type="InterPro" id="IPR013083">
    <property type="entry name" value="Znf_RING/FYVE/PHD"/>
</dbReference>
<keyword evidence="7" id="KW-0963">Cytoplasm</keyword>
<dbReference type="PANTHER" id="PTHR12983">
    <property type="entry name" value="RING FINGER 10 FAMILY MEMBER"/>
    <property type="match status" value="1"/>
</dbReference>
<protein>
    <recommendedName>
        <fullName evidence="14">E3 ubiquitin-protein ligase RNF10</fullName>
        <ecNumber evidence="6">2.3.2.27</ecNumber>
    </recommendedName>
    <alternativeName>
        <fullName evidence="15">RING finger protein 10</fullName>
    </alternativeName>
</protein>
<dbReference type="OMA" id="QELWPTI"/>
<evidence type="ECO:0000256" key="9">
    <source>
        <dbReference type="ARBA" id="ARBA00022723"/>
    </source>
</evidence>
<dbReference type="GO" id="GO:0005737">
    <property type="term" value="C:cytoplasm"/>
    <property type="evidence" value="ECO:0007669"/>
    <property type="project" value="UniProtKB-SubCell"/>
</dbReference>
<keyword evidence="12" id="KW-0862">Zinc</keyword>
<evidence type="ECO:0000256" key="12">
    <source>
        <dbReference type="ARBA" id="ARBA00022833"/>
    </source>
</evidence>
<keyword evidence="13" id="KW-0539">Nucleus</keyword>
<evidence type="ECO:0000256" key="17">
    <source>
        <dbReference type="SAM" id="MobiDB-lite"/>
    </source>
</evidence>
<organism evidence="19 20">
    <name type="scientific">Drosophila yakuba</name>
    <name type="common">Fruit fly</name>
    <dbReference type="NCBI Taxonomy" id="7245"/>
    <lineage>
        <taxon>Eukaryota</taxon>
        <taxon>Metazoa</taxon>
        <taxon>Ecdysozoa</taxon>
        <taxon>Arthropoda</taxon>
        <taxon>Hexapoda</taxon>
        <taxon>Insecta</taxon>
        <taxon>Pterygota</taxon>
        <taxon>Neoptera</taxon>
        <taxon>Endopterygota</taxon>
        <taxon>Diptera</taxon>
        <taxon>Brachycera</taxon>
        <taxon>Muscomorpha</taxon>
        <taxon>Ephydroidea</taxon>
        <taxon>Drosophilidae</taxon>
        <taxon>Drosophila</taxon>
        <taxon>Sophophora</taxon>
    </lineage>
</organism>
<comment type="catalytic activity">
    <reaction evidence="1">
        <text>S-ubiquitinyl-[E2 ubiquitin-conjugating enzyme]-L-cysteine + [acceptor protein]-L-lysine = [E2 ubiquitin-conjugating enzyme]-L-cysteine + N(6)-ubiquitinyl-[acceptor protein]-L-lysine.</text>
        <dbReference type="EC" id="2.3.2.27"/>
    </reaction>
</comment>
<dbReference type="OrthoDB" id="10064108at2759"/>
<comment type="pathway">
    <text evidence="4">Protein modification; protein ubiquitination.</text>
</comment>
<comment type="subcellular location">
    <subcellularLocation>
        <location evidence="3">Cytoplasm</location>
    </subcellularLocation>
    <subcellularLocation>
        <location evidence="2">Nucleus</location>
    </subcellularLocation>
</comment>
<evidence type="ECO:0000256" key="15">
    <source>
        <dbReference type="ARBA" id="ARBA00035390"/>
    </source>
</evidence>
<dbReference type="InterPro" id="IPR017907">
    <property type="entry name" value="Znf_RING_CS"/>
</dbReference>
<evidence type="ECO:0000313" key="19">
    <source>
        <dbReference type="EMBL" id="EDW92852.1"/>
    </source>
</evidence>
<dbReference type="EMBL" id="CM000159">
    <property type="protein sequence ID" value="EDW92852.1"/>
    <property type="molecule type" value="Genomic_DNA"/>
</dbReference>
<dbReference type="Proteomes" id="UP000002282">
    <property type="component" value="Chromosome 3L"/>
</dbReference>
<dbReference type="SMART" id="SM00184">
    <property type="entry name" value="RING"/>
    <property type="match status" value="1"/>
</dbReference>
<keyword evidence="11" id="KW-0833">Ubl conjugation pathway</keyword>
<evidence type="ECO:0000256" key="6">
    <source>
        <dbReference type="ARBA" id="ARBA00012483"/>
    </source>
</evidence>